<dbReference type="InterPro" id="IPR023561">
    <property type="entry name" value="Carbonic_anhydrase_a-class"/>
</dbReference>
<feature type="transmembrane region" description="Helical" evidence="5">
    <location>
        <begin position="7"/>
        <end position="29"/>
    </location>
</feature>
<dbReference type="InterPro" id="IPR001148">
    <property type="entry name" value="CA_dom"/>
</dbReference>
<keyword evidence="5" id="KW-0812">Transmembrane</keyword>
<evidence type="ECO:0000259" key="6">
    <source>
        <dbReference type="PROSITE" id="PS51144"/>
    </source>
</evidence>
<evidence type="ECO:0000256" key="3">
    <source>
        <dbReference type="ARBA" id="ARBA00022833"/>
    </source>
</evidence>
<protein>
    <recommendedName>
        <fullName evidence="4">Carbonic anhydrase</fullName>
        <ecNumber evidence="4">4.2.1.1</ecNumber>
    </recommendedName>
</protein>
<dbReference type="InterPro" id="IPR018338">
    <property type="entry name" value="Carbonic_anhydrase_a-class_CS"/>
</dbReference>
<accession>A0ABR1CL12</accession>
<keyword evidence="5" id="KW-0472">Membrane</keyword>
<comment type="cofactor">
    <cofactor evidence="4">
        <name>Zn(2+)</name>
        <dbReference type="ChEBI" id="CHEBI:29105"/>
    </cofactor>
</comment>
<dbReference type="PANTHER" id="PTHR18952">
    <property type="entry name" value="CARBONIC ANHYDRASE"/>
    <property type="match status" value="1"/>
</dbReference>
<evidence type="ECO:0000256" key="5">
    <source>
        <dbReference type="SAM" id="Phobius"/>
    </source>
</evidence>
<evidence type="ECO:0000313" key="8">
    <source>
        <dbReference type="Proteomes" id="UP001303046"/>
    </source>
</evidence>
<dbReference type="CDD" id="cd00326">
    <property type="entry name" value="alpha_CA"/>
    <property type="match status" value="1"/>
</dbReference>
<dbReference type="EMBL" id="JAVFWL010000002">
    <property type="protein sequence ID" value="KAK6739071.1"/>
    <property type="molecule type" value="Genomic_DNA"/>
</dbReference>
<comment type="catalytic activity">
    <reaction evidence="4">
        <text>hydrogencarbonate + H(+) = CO2 + H2O</text>
        <dbReference type="Rhea" id="RHEA:10748"/>
        <dbReference type="ChEBI" id="CHEBI:15377"/>
        <dbReference type="ChEBI" id="CHEBI:15378"/>
        <dbReference type="ChEBI" id="CHEBI:16526"/>
        <dbReference type="ChEBI" id="CHEBI:17544"/>
        <dbReference type="EC" id="4.2.1.1"/>
    </reaction>
</comment>
<keyword evidence="3 4" id="KW-0862">Zinc</keyword>
<sequence length="312" mass="35191">MCNSCELVFWIILNNIHSFTYCLVVWCILSTPRPAVTRARVASMMLLLLLFLIEGSTADREAQWGYLEKNGPHTWEKTCKSGSRQSPIDIRASDVVYASLDRMEFVHYDHVGPIDITNNGHTIEGSGFEKWGEKQPYIEGGGLKDRYRLVQFNFHWAQSDRNGSEHGIGGLHYPAELHLIHVRHNLTIPEAVKNPDGLAFVAVFLDLGLDGNSTSAISPILEELIIPGNRLSIEQFSAKPLLPAHTEAFYRYEGSLTIPGCDEAVIWTVLADPIEITFPQMRNLRKVKSKDGDRFSYNYRPVQPLKGITPRI</sequence>
<name>A0ABR1CL12_NECAM</name>
<comment type="caution">
    <text evidence="7">The sequence shown here is derived from an EMBL/GenBank/DDBJ whole genome shotgun (WGS) entry which is preliminary data.</text>
</comment>
<dbReference type="InterPro" id="IPR036398">
    <property type="entry name" value="CA_dom_sf"/>
</dbReference>
<dbReference type="Proteomes" id="UP001303046">
    <property type="component" value="Unassembled WGS sequence"/>
</dbReference>
<keyword evidence="8" id="KW-1185">Reference proteome</keyword>
<evidence type="ECO:0000256" key="2">
    <source>
        <dbReference type="ARBA" id="ARBA00022723"/>
    </source>
</evidence>
<comment type="function">
    <text evidence="4">Reversible hydration of carbon dioxide.</text>
</comment>
<proteinExistence type="inferred from homology"/>
<dbReference type="PROSITE" id="PS00162">
    <property type="entry name" value="ALPHA_CA_1"/>
    <property type="match status" value="1"/>
</dbReference>
<dbReference type="SUPFAM" id="SSF51069">
    <property type="entry name" value="Carbonic anhydrase"/>
    <property type="match status" value="1"/>
</dbReference>
<dbReference type="PANTHER" id="PTHR18952:SF250">
    <property type="entry name" value="CARBONIC ANHYDRASE 5-RELATED"/>
    <property type="match status" value="1"/>
</dbReference>
<dbReference type="SMART" id="SM01057">
    <property type="entry name" value="Carb_anhydrase"/>
    <property type="match status" value="1"/>
</dbReference>
<comment type="similarity">
    <text evidence="1 4">Belongs to the alpha-carbonic anhydrase family.</text>
</comment>
<reference evidence="7 8" key="1">
    <citation type="submission" date="2023-08" db="EMBL/GenBank/DDBJ databases">
        <title>A Necator americanus chromosomal reference genome.</title>
        <authorList>
            <person name="Ilik V."/>
            <person name="Petrzelkova K.J."/>
            <person name="Pardy F."/>
            <person name="Fuh T."/>
            <person name="Niatou-Singa F.S."/>
            <person name="Gouil Q."/>
            <person name="Baker L."/>
            <person name="Ritchie M.E."/>
            <person name="Jex A.R."/>
            <person name="Gazzola D."/>
            <person name="Li H."/>
            <person name="Toshio Fujiwara R."/>
            <person name="Zhan B."/>
            <person name="Aroian R.V."/>
            <person name="Pafco B."/>
            <person name="Schwarz E.M."/>
        </authorList>
    </citation>
    <scope>NUCLEOTIDE SEQUENCE [LARGE SCALE GENOMIC DNA]</scope>
    <source>
        <strain evidence="7 8">Aroian</strain>
        <tissue evidence="7">Whole animal</tissue>
    </source>
</reference>
<dbReference type="Pfam" id="PF00194">
    <property type="entry name" value="Carb_anhydrase"/>
    <property type="match status" value="1"/>
</dbReference>
<organism evidence="7 8">
    <name type="scientific">Necator americanus</name>
    <name type="common">Human hookworm</name>
    <dbReference type="NCBI Taxonomy" id="51031"/>
    <lineage>
        <taxon>Eukaryota</taxon>
        <taxon>Metazoa</taxon>
        <taxon>Ecdysozoa</taxon>
        <taxon>Nematoda</taxon>
        <taxon>Chromadorea</taxon>
        <taxon>Rhabditida</taxon>
        <taxon>Rhabditina</taxon>
        <taxon>Rhabditomorpha</taxon>
        <taxon>Strongyloidea</taxon>
        <taxon>Ancylostomatidae</taxon>
        <taxon>Bunostominae</taxon>
        <taxon>Necator</taxon>
    </lineage>
</organism>
<dbReference type="Gene3D" id="3.10.200.10">
    <property type="entry name" value="Alpha carbonic anhydrase"/>
    <property type="match status" value="1"/>
</dbReference>
<evidence type="ECO:0000256" key="4">
    <source>
        <dbReference type="RuleBase" id="RU367011"/>
    </source>
</evidence>
<evidence type="ECO:0000313" key="7">
    <source>
        <dbReference type="EMBL" id="KAK6739071.1"/>
    </source>
</evidence>
<keyword evidence="2 4" id="KW-0479">Metal-binding</keyword>
<gene>
    <name evidence="7" type="primary">Necator_chrII.g8677</name>
    <name evidence="7" type="ORF">RB195_020882</name>
</gene>
<feature type="domain" description="Alpha-carbonic anhydrase" evidence="6">
    <location>
        <begin position="62"/>
        <end position="312"/>
    </location>
</feature>
<keyword evidence="5" id="KW-1133">Transmembrane helix</keyword>
<keyword evidence="4" id="KW-0456">Lyase</keyword>
<dbReference type="EC" id="4.2.1.1" evidence="4"/>
<evidence type="ECO:0000256" key="1">
    <source>
        <dbReference type="ARBA" id="ARBA00010718"/>
    </source>
</evidence>
<dbReference type="PROSITE" id="PS51144">
    <property type="entry name" value="ALPHA_CA_2"/>
    <property type="match status" value="1"/>
</dbReference>